<dbReference type="EMBL" id="LWLT01000009">
    <property type="status" value="NOT_ANNOTATED_CDS"/>
    <property type="molecule type" value="Genomic_DNA"/>
</dbReference>
<dbReference type="Ensembl" id="ENSCHIT00000026654.1">
    <property type="protein sequence ID" value="ENSCHIP00000018839.1"/>
    <property type="gene ID" value="ENSCHIG00000018115.1"/>
</dbReference>
<name>A0A452F3K7_CAPHI</name>
<dbReference type="GeneTree" id="ENSGT00390000016845"/>
<evidence type="ECO:0000256" key="1">
    <source>
        <dbReference type="SAM" id="MobiDB-lite"/>
    </source>
</evidence>
<protein>
    <submittedName>
        <fullName evidence="2">Cystin 1</fullName>
    </submittedName>
</protein>
<reference evidence="2" key="2">
    <citation type="submission" date="2025-08" db="UniProtKB">
        <authorList>
            <consortium name="Ensembl"/>
        </authorList>
    </citation>
    <scope>IDENTIFICATION</scope>
</reference>
<sequence>MGSGSSRSGRALRRLRSPDSRPAGPDGAVPEGGTGPRAAAGTDPNPAAPPDGGDETLRLLDQLLAESAGWGPGELAPRGPARPRPAVSPKRSIEDHPEGSCISEAPGSCHKKPERQSAITYDYSEEELMASIEREYC</sequence>
<dbReference type="Proteomes" id="UP000291000">
    <property type="component" value="Chromosome 11"/>
</dbReference>
<gene>
    <name evidence="2" type="primary">CYS1</name>
</gene>
<proteinExistence type="predicted"/>
<dbReference type="Pfam" id="PF26203">
    <property type="entry name" value="Cys1"/>
    <property type="match status" value="1"/>
</dbReference>
<dbReference type="Bgee" id="ENSCHIG00000018115">
    <property type="expression patterns" value="Expressed in metanephros cortex and 16 other cell types or tissues"/>
</dbReference>
<evidence type="ECO:0000313" key="2">
    <source>
        <dbReference type="Ensembl" id="ENSCHIP00000018839.1"/>
    </source>
</evidence>
<evidence type="ECO:0000313" key="3">
    <source>
        <dbReference type="Proteomes" id="UP000291000"/>
    </source>
</evidence>
<reference evidence="2" key="3">
    <citation type="submission" date="2025-09" db="UniProtKB">
        <authorList>
            <consortium name="Ensembl"/>
        </authorList>
    </citation>
    <scope>IDENTIFICATION</scope>
</reference>
<organism evidence="2 3">
    <name type="scientific">Capra hircus</name>
    <name type="common">Goat</name>
    <dbReference type="NCBI Taxonomy" id="9925"/>
    <lineage>
        <taxon>Eukaryota</taxon>
        <taxon>Metazoa</taxon>
        <taxon>Chordata</taxon>
        <taxon>Craniata</taxon>
        <taxon>Vertebrata</taxon>
        <taxon>Euteleostomi</taxon>
        <taxon>Mammalia</taxon>
        <taxon>Eutheria</taxon>
        <taxon>Laurasiatheria</taxon>
        <taxon>Artiodactyla</taxon>
        <taxon>Ruminantia</taxon>
        <taxon>Pecora</taxon>
        <taxon>Bovidae</taxon>
        <taxon>Caprinae</taxon>
        <taxon>Capra</taxon>
    </lineage>
</organism>
<keyword evidence="3" id="KW-1185">Reference proteome</keyword>
<accession>A0A452F3K7</accession>
<dbReference type="AlphaFoldDB" id="A0A452F3K7"/>
<reference evidence="2 3" key="1">
    <citation type="submission" date="2016-04" db="EMBL/GenBank/DDBJ databases">
        <title>Polished mammalian reference genomes with single-molecule sequencing and chromosome conformation capture applied to the Capra hircus genome.</title>
        <authorList>
            <person name="Bickhart D.M."/>
            <person name="Koren S."/>
            <person name="Rosen B."/>
            <person name="Hastie A."/>
            <person name="Liachko I."/>
            <person name="Sullivan S.T."/>
            <person name="Burton J."/>
            <person name="Sayre B.L."/>
            <person name="Huson H.J."/>
            <person name="Lee J."/>
            <person name="Lam E."/>
            <person name="Kelley C.M."/>
            <person name="Hutchison J.L."/>
            <person name="Zhou Y."/>
            <person name="Sun J."/>
            <person name="Crisa A."/>
            <person name="Schwartz J.C."/>
            <person name="Hammond J.A."/>
            <person name="Schroeder S.G."/>
            <person name="Liu G.E."/>
            <person name="Dunham M."/>
            <person name="Shendure J."/>
            <person name="Sonstegard T.S."/>
            <person name="Phillippy A.M."/>
            <person name="Van Tassell C.P."/>
            <person name="Smith T.P."/>
        </authorList>
    </citation>
    <scope>NUCLEOTIDE SEQUENCE [LARGE SCALE GENOMIC DNA]</scope>
</reference>
<dbReference type="InterPro" id="IPR058884">
    <property type="entry name" value="Cys1"/>
</dbReference>
<feature type="region of interest" description="Disordered" evidence="1">
    <location>
        <begin position="1"/>
        <end position="116"/>
    </location>
</feature>